<reference evidence="2" key="1">
    <citation type="submission" date="2023-03" db="EMBL/GenBank/DDBJ databases">
        <title>Massive genome expansion in bonnet fungi (Mycena s.s.) driven by repeated elements and novel gene families across ecological guilds.</title>
        <authorList>
            <consortium name="Lawrence Berkeley National Laboratory"/>
            <person name="Harder C.B."/>
            <person name="Miyauchi S."/>
            <person name="Viragh M."/>
            <person name="Kuo A."/>
            <person name="Thoen E."/>
            <person name="Andreopoulos B."/>
            <person name="Lu D."/>
            <person name="Skrede I."/>
            <person name="Drula E."/>
            <person name="Henrissat B."/>
            <person name="Morin E."/>
            <person name="Kohler A."/>
            <person name="Barry K."/>
            <person name="LaButti K."/>
            <person name="Morin E."/>
            <person name="Salamov A."/>
            <person name="Lipzen A."/>
            <person name="Mereny Z."/>
            <person name="Hegedus B."/>
            <person name="Baldrian P."/>
            <person name="Stursova M."/>
            <person name="Weitz H."/>
            <person name="Taylor A."/>
            <person name="Grigoriev I.V."/>
            <person name="Nagy L.G."/>
            <person name="Martin F."/>
            <person name="Kauserud H."/>
        </authorList>
    </citation>
    <scope>NUCLEOTIDE SEQUENCE</scope>
    <source>
        <strain evidence="2">CBHHK182m</strain>
    </source>
</reference>
<name>A0AAD7M8P5_9AGAR</name>
<sequence>MRRFSRLHIFACVLLVALPMRNPCVAMLENVQVHTWAERGRPPGSWDTRTRMRRLEGETVRRAKSVLGDVPPASDDGEGCR</sequence>
<dbReference type="AlphaFoldDB" id="A0AAD7M8P5"/>
<protein>
    <recommendedName>
        <fullName evidence="4">Secreted protein</fullName>
    </recommendedName>
</protein>
<proteinExistence type="predicted"/>
<evidence type="ECO:0000313" key="3">
    <source>
        <dbReference type="Proteomes" id="UP001215598"/>
    </source>
</evidence>
<keyword evidence="1" id="KW-0732">Signal</keyword>
<feature type="chain" id="PRO_5042050555" description="Secreted protein" evidence="1">
    <location>
        <begin position="27"/>
        <end position="81"/>
    </location>
</feature>
<dbReference type="Proteomes" id="UP001215598">
    <property type="component" value="Unassembled WGS sequence"/>
</dbReference>
<accession>A0AAD7M8P5</accession>
<dbReference type="EMBL" id="JARKIB010000466">
    <property type="protein sequence ID" value="KAJ7705780.1"/>
    <property type="molecule type" value="Genomic_DNA"/>
</dbReference>
<evidence type="ECO:0008006" key="4">
    <source>
        <dbReference type="Google" id="ProtNLM"/>
    </source>
</evidence>
<comment type="caution">
    <text evidence="2">The sequence shown here is derived from an EMBL/GenBank/DDBJ whole genome shotgun (WGS) entry which is preliminary data.</text>
</comment>
<feature type="signal peptide" evidence="1">
    <location>
        <begin position="1"/>
        <end position="26"/>
    </location>
</feature>
<organism evidence="2 3">
    <name type="scientific">Mycena metata</name>
    <dbReference type="NCBI Taxonomy" id="1033252"/>
    <lineage>
        <taxon>Eukaryota</taxon>
        <taxon>Fungi</taxon>
        <taxon>Dikarya</taxon>
        <taxon>Basidiomycota</taxon>
        <taxon>Agaricomycotina</taxon>
        <taxon>Agaricomycetes</taxon>
        <taxon>Agaricomycetidae</taxon>
        <taxon>Agaricales</taxon>
        <taxon>Marasmiineae</taxon>
        <taxon>Mycenaceae</taxon>
        <taxon>Mycena</taxon>
    </lineage>
</organism>
<evidence type="ECO:0000256" key="1">
    <source>
        <dbReference type="SAM" id="SignalP"/>
    </source>
</evidence>
<keyword evidence="3" id="KW-1185">Reference proteome</keyword>
<gene>
    <name evidence="2" type="ORF">B0H16DRAFT_1635675</name>
</gene>
<evidence type="ECO:0000313" key="2">
    <source>
        <dbReference type="EMBL" id="KAJ7705780.1"/>
    </source>
</evidence>